<dbReference type="RefSeq" id="WP_023509802.1">
    <property type="nucleotide sequence ID" value="NZ_AWTC01000006.1"/>
</dbReference>
<comment type="caution">
    <text evidence="1">The sequence shown here is derived from an EMBL/GenBank/DDBJ whole genome shotgun (WGS) entry which is preliminary data.</text>
</comment>
<dbReference type="Proteomes" id="UP000018296">
    <property type="component" value="Unassembled WGS sequence"/>
</dbReference>
<dbReference type="EMBL" id="AWTC01000006">
    <property type="protein sequence ID" value="EST12184.1"/>
    <property type="molecule type" value="Genomic_DNA"/>
</dbReference>
<sequence length="47" mass="5658">MEVKTFYLSIDRKTEIPEEKAFFILRRFFDGNKLVKETFGIKRNDSV</sequence>
<evidence type="ECO:0000313" key="1">
    <source>
        <dbReference type="EMBL" id="EST12184.1"/>
    </source>
</evidence>
<dbReference type="PATRIC" id="fig|1395513.3.peg.1554"/>
<name>V6J600_9BACL</name>
<dbReference type="AlphaFoldDB" id="V6J600"/>
<accession>V6J600</accession>
<protein>
    <submittedName>
        <fullName evidence="1">Uncharacterized protein</fullName>
    </submittedName>
</protein>
<organism evidence="1 2">
    <name type="scientific">Sporolactobacillus laevolacticus DSM 442</name>
    <dbReference type="NCBI Taxonomy" id="1395513"/>
    <lineage>
        <taxon>Bacteria</taxon>
        <taxon>Bacillati</taxon>
        <taxon>Bacillota</taxon>
        <taxon>Bacilli</taxon>
        <taxon>Bacillales</taxon>
        <taxon>Sporolactobacillaceae</taxon>
        <taxon>Sporolactobacillus</taxon>
    </lineage>
</organism>
<evidence type="ECO:0000313" key="2">
    <source>
        <dbReference type="Proteomes" id="UP000018296"/>
    </source>
</evidence>
<dbReference type="STRING" id="1395513.P343_07645"/>
<reference evidence="1 2" key="1">
    <citation type="journal article" date="2013" name="Genome Announc.">
        <title>Genome Sequence of Sporolactobacillus laevolacticus DSM442, an Efficient Polymer-Grade D-Lactate Producer from Agricultural Waste Cottonseed as a Nitrogen Source.</title>
        <authorList>
            <person name="Wang H."/>
            <person name="Wang L."/>
            <person name="Ju J."/>
            <person name="Yu B."/>
            <person name="Ma Y."/>
        </authorList>
    </citation>
    <scope>NUCLEOTIDE SEQUENCE [LARGE SCALE GENOMIC DNA]</scope>
    <source>
        <strain evidence="1 2">DSM 442</strain>
    </source>
</reference>
<proteinExistence type="predicted"/>
<keyword evidence="2" id="KW-1185">Reference proteome</keyword>
<gene>
    <name evidence="1" type="ORF">P343_07645</name>
</gene>